<keyword evidence="3" id="KW-1185">Reference proteome</keyword>
<dbReference type="GeneID" id="30028868"/>
<protein>
    <submittedName>
        <fullName evidence="2">Uncharacterized protein</fullName>
    </submittedName>
</protein>
<feature type="region of interest" description="Disordered" evidence="1">
    <location>
        <begin position="36"/>
        <end position="68"/>
    </location>
</feature>
<dbReference type="Proteomes" id="UP000092555">
    <property type="component" value="Unassembled WGS sequence"/>
</dbReference>
<evidence type="ECO:0000313" key="3">
    <source>
        <dbReference type="Proteomes" id="UP000092555"/>
    </source>
</evidence>
<organism evidence="2 3">
    <name type="scientific">Metschnikowia bicuspidata var. bicuspidata NRRL YB-4993</name>
    <dbReference type="NCBI Taxonomy" id="869754"/>
    <lineage>
        <taxon>Eukaryota</taxon>
        <taxon>Fungi</taxon>
        <taxon>Dikarya</taxon>
        <taxon>Ascomycota</taxon>
        <taxon>Saccharomycotina</taxon>
        <taxon>Pichiomycetes</taxon>
        <taxon>Metschnikowiaceae</taxon>
        <taxon>Metschnikowia</taxon>
    </lineage>
</organism>
<reference evidence="2 3" key="1">
    <citation type="submission" date="2016-05" db="EMBL/GenBank/DDBJ databases">
        <title>Comparative genomics of biotechnologically important yeasts.</title>
        <authorList>
            <consortium name="DOE Joint Genome Institute"/>
            <person name="Riley R."/>
            <person name="Haridas S."/>
            <person name="Wolfe K.H."/>
            <person name="Lopes M.R."/>
            <person name="Hittinger C.T."/>
            <person name="Goker M."/>
            <person name="Salamov A."/>
            <person name="Wisecaver J."/>
            <person name="Long T.M."/>
            <person name="Aerts A.L."/>
            <person name="Barry K."/>
            <person name="Choi C."/>
            <person name="Clum A."/>
            <person name="Coughlan A.Y."/>
            <person name="Deshpande S."/>
            <person name="Douglass A.P."/>
            <person name="Hanson S.J."/>
            <person name="Klenk H.-P."/>
            <person name="LaButti K."/>
            <person name="Lapidus A."/>
            <person name="Lindquist E."/>
            <person name="Lipzen A."/>
            <person name="Meier-kolthoff J.P."/>
            <person name="Ohm R.A."/>
            <person name="Otillar R.P."/>
            <person name="Pangilinan J."/>
            <person name="Peng Y."/>
            <person name="Rokas A."/>
            <person name="Rosa C.A."/>
            <person name="Scheuner C."/>
            <person name="Sibirny A.A."/>
            <person name="Slot J.C."/>
            <person name="Stielow J.B."/>
            <person name="Sun H."/>
            <person name="Kurtzman C.P."/>
            <person name="Blackwell M."/>
            <person name="Grigoriev I.V."/>
            <person name="Jeffries T.W."/>
        </authorList>
    </citation>
    <scope>NUCLEOTIDE SEQUENCE [LARGE SCALE GENOMIC DNA]</scope>
    <source>
        <strain evidence="2 3">NRRL YB-4993</strain>
    </source>
</reference>
<name>A0A1A0HAY0_9ASCO</name>
<comment type="caution">
    <text evidence="2">The sequence shown here is derived from an EMBL/GenBank/DDBJ whole genome shotgun (WGS) entry which is preliminary data.</text>
</comment>
<dbReference type="AlphaFoldDB" id="A0A1A0HAY0"/>
<accession>A0A1A0HAY0</accession>
<feature type="compositionally biased region" description="Polar residues" evidence="1">
    <location>
        <begin position="50"/>
        <end position="61"/>
    </location>
</feature>
<sequence>MYLESKLGLPPPVLFPFLLKKTSYFRASLEGCQSQPLTNNYRGQPIIDGSNGSDEGVSTNPPNYPKRM</sequence>
<gene>
    <name evidence="2" type="ORF">METBIDRAFT_31659</name>
</gene>
<evidence type="ECO:0000256" key="1">
    <source>
        <dbReference type="SAM" id="MobiDB-lite"/>
    </source>
</evidence>
<proteinExistence type="predicted"/>
<evidence type="ECO:0000313" key="2">
    <source>
        <dbReference type="EMBL" id="OBA21037.1"/>
    </source>
</evidence>
<dbReference type="RefSeq" id="XP_018711547.1">
    <property type="nucleotide sequence ID" value="XM_018855892.1"/>
</dbReference>
<dbReference type="EMBL" id="LXTC01000003">
    <property type="protein sequence ID" value="OBA21037.1"/>
    <property type="molecule type" value="Genomic_DNA"/>
</dbReference>